<dbReference type="PANTHER" id="PTHR22948:SF29">
    <property type="entry name" value="FI02030P-RELATED"/>
    <property type="match status" value="1"/>
</dbReference>
<evidence type="ECO:0000313" key="3">
    <source>
        <dbReference type="Proteomes" id="UP000499080"/>
    </source>
</evidence>
<accession>A0A4Y2IU33</accession>
<dbReference type="EMBL" id="BGPR01107977">
    <property type="protein sequence ID" value="GBM81388.1"/>
    <property type="molecule type" value="Genomic_DNA"/>
</dbReference>
<name>A0A4Y2IU33_ARAVE</name>
<sequence>MLIEPDPLSIPRLNPGPSIRRLRGSLYLVQYSKDRKWYRGRVKSIYKSEQDLNEKIIGPKSPERTEDGKIVVKNQESRALVYYIDYGNTEIVSLSDVKHILPRFLSLPGIAKECSLADIEPANK</sequence>
<dbReference type="Proteomes" id="UP000499080">
    <property type="component" value="Unassembled WGS sequence"/>
</dbReference>
<keyword evidence="3" id="KW-1185">Reference proteome</keyword>
<evidence type="ECO:0000313" key="2">
    <source>
        <dbReference type="EMBL" id="GBM81388.1"/>
    </source>
</evidence>
<dbReference type="OrthoDB" id="341421at2759"/>
<dbReference type="AlphaFoldDB" id="A0A4Y2IU33"/>
<dbReference type="Gene3D" id="2.30.30.140">
    <property type="match status" value="1"/>
</dbReference>
<reference evidence="2 3" key="1">
    <citation type="journal article" date="2019" name="Sci. Rep.">
        <title>Orb-weaving spider Araneus ventricosus genome elucidates the spidroin gene catalogue.</title>
        <authorList>
            <person name="Kono N."/>
            <person name="Nakamura H."/>
            <person name="Ohtoshi R."/>
            <person name="Moran D.A.P."/>
            <person name="Shinohara A."/>
            <person name="Yoshida Y."/>
            <person name="Fujiwara M."/>
            <person name="Mori M."/>
            <person name="Tomita M."/>
            <person name="Arakawa K."/>
        </authorList>
    </citation>
    <scope>NUCLEOTIDE SEQUENCE [LARGE SCALE GENOMIC DNA]</scope>
</reference>
<dbReference type="SUPFAM" id="SSF63748">
    <property type="entry name" value="Tudor/PWWP/MBT"/>
    <property type="match status" value="1"/>
</dbReference>
<evidence type="ECO:0000259" key="1">
    <source>
        <dbReference type="PROSITE" id="PS50304"/>
    </source>
</evidence>
<dbReference type="InterPro" id="IPR002999">
    <property type="entry name" value="Tudor"/>
</dbReference>
<gene>
    <name evidence="2" type="ORF">AVEN_233456_1</name>
</gene>
<feature type="domain" description="Tudor" evidence="1">
    <location>
        <begin position="20"/>
        <end position="107"/>
    </location>
</feature>
<comment type="caution">
    <text evidence="2">The sequence shown here is derived from an EMBL/GenBank/DDBJ whole genome shotgun (WGS) entry which is preliminary data.</text>
</comment>
<feature type="non-terminal residue" evidence="2">
    <location>
        <position position="124"/>
    </location>
</feature>
<dbReference type="Pfam" id="PF00567">
    <property type="entry name" value="TUDOR"/>
    <property type="match status" value="1"/>
</dbReference>
<dbReference type="PANTHER" id="PTHR22948">
    <property type="entry name" value="TUDOR DOMAIN CONTAINING PROTEIN"/>
    <property type="match status" value="1"/>
</dbReference>
<dbReference type="InterPro" id="IPR050621">
    <property type="entry name" value="Tudor_domain_containing"/>
</dbReference>
<organism evidence="2 3">
    <name type="scientific">Araneus ventricosus</name>
    <name type="common">Orbweaver spider</name>
    <name type="synonym">Epeira ventricosa</name>
    <dbReference type="NCBI Taxonomy" id="182803"/>
    <lineage>
        <taxon>Eukaryota</taxon>
        <taxon>Metazoa</taxon>
        <taxon>Ecdysozoa</taxon>
        <taxon>Arthropoda</taxon>
        <taxon>Chelicerata</taxon>
        <taxon>Arachnida</taxon>
        <taxon>Araneae</taxon>
        <taxon>Araneomorphae</taxon>
        <taxon>Entelegynae</taxon>
        <taxon>Araneoidea</taxon>
        <taxon>Araneidae</taxon>
        <taxon>Araneus</taxon>
    </lineage>
</organism>
<dbReference type="PROSITE" id="PS50304">
    <property type="entry name" value="TUDOR"/>
    <property type="match status" value="1"/>
</dbReference>
<proteinExistence type="predicted"/>
<protein>
    <recommendedName>
        <fullName evidence="1">Tudor domain-containing protein</fullName>
    </recommendedName>
</protein>